<feature type="domain" description="Beta-ketoacyl-[acyl-carrier-protein] synthase III N-terminal" evidence="16">
    <location>
        <begin position="106"/>
        <end position="177"/>
    </location>
</feature>
<dbReference type="InterPro" id="IPR013747">
    <property type="entry name" value="ACP_syn_III_C"/>
</dbReference>
<organism evidence="17 18">
    <name type="scientific">Anaerotalea alkaliphila</name>
    <dbReference type="NCBI Taxonomy" id="2662126"/>
    <lineage>
        <taxon>Bacteria</taxon>
        <taxon>Bacillati</taxon>
        <taxon>Bacillota</taxon>
        <taxon>Clostridia</taxon>
        <taxon>Eubacteriales</taxon>
        <taxon>Anaerotalea</taxon>
    </lineage>
</organism>
<dbReference type="SUPFAM" id="SSF53901">
    <property type="entry name" value="Thiolase-like"/>
    <property type="match status" value="1"/>
</dbReference>
<dbReference type="GO" id="GO:0005737">
    <property type="term" value="C:cytoplasm"/>
    <property type="evidence" value="ECO:0007669"/>
    <property type="project" value="UniProtKB-SubCell"/>
</dbReference>
<evidence type="ECO:0000256" key="8">
    <source>
        <dbReference type="ARBA" id="ARBA00023160"/>
    </source>
</evidence>
<dbReference type="FunFam" id="3.40.47.10:FF:000004">
    <property type="entry name" value="3-oxoacyl-[acyl-carrier-protein] synthase 3"/>
    <property type="match status" value="1"/>
</dbReference>
<evidence type="ECO:0000256" key="14">
    <source>
        <dbReference type="HAMAP-Rule" id="MF_01815"/>
    </source>
</evidence>
<comment type="catalytic activity">
    <reaction evidence="12">
        <text>2-methylpropanoyl-CoA + malonyl-[ACP] + H(+) = 4-methyl-3-oxopentanoyl-[ACP] + CO2 + CoA</text>
        <dbReference type="Rhea" id="RHEA:42268"/>
        <dbReference type="Rhea" id="RHEA-COMP:9623"/>
        <dbReference type="Rhea" id="RHEA-COMP:9940"/>
        <dbReference type="ChEBI" id="CHEBI:15378"/>
        <dbReference type="ChEBI" id="CHEBI:16526"/>
        <dbReference type="ChEBI" id="CHEBI:57287"/>
        <dbReference type="ChEBI" id="CHEBI:57338"/>
        <dbReference type="ChEBI" id="CHEBI:78449"/>
        <dbReference type="ChEBI" id="CHEBI:78820"/>
        <dbReference type="EC" id="2.3.1.300"/>
    </reaction>
    <physiologicalReaction direction="left-to-right" evidence="12">
        <dbReference type="Rhea" id="RHEA:42269"/>
    </physiologicalReaction>
</comment>
<dbReference type="GO" id="GO:0006633">
    <property type="term" value="P:fatty acid biosynthetic process"/>
    <property type="evidence" value="ECO:0007669"/>
    <property type="project" value="UniProtKB-UniRule"/>
</dbReference>
<evidence type="ECO:0000313" key="17">
    <source>
        <dbReference type="EMBL" id="NDL68072.1"/>
    </source>
</evidence>
<dbReference type="Gene3D" id="3.40.47.10">
    <property type="match status" value="1"/>
</dbReference>
<comment type="similarity">
    <text evidence="2 14">Belongs to the thiolase-like superfamily. FabH family.</text>
</comment>
<evidence type="ECO:0000256" key="10">
    <source>
        <dbReference type="ARBA" id="ARBA00051096"/>
    </source>
</evidence>
<evidence type="ECO:0000256" key="2">
    <source>
        <dbReference type="ARBA" id="ARBA00008642"/>
    </source>
</evidence>
<keyword evidence="9 14" id="KW-0012">Acyltransferase</keyword>
<evidence type="ECO:0000256" key="5">
    <source>
        <dbReference type="ARBA" id="ARBA00022679"/>
    </source>
</evidence>
<evidence type="ECO:0000256" key="3">
    <source>
        <dbReference type="ARBA" id="ARBA00022490"/>
    </source>
</evidence>
<dbReference type="InterPro" id="IPR013751">
    <property type="entry name" value="ACP_syn_III_N"/>
</dbReference>
<dbReference type="InterPro" id="IPR004655">
    <property type="entry name" value="FabH"/>
</dbReference>
<evidence type="ECO:0000256" key="1">
    <source>
        <dbReference type="ARBA" id="ARBA00005194"/>
    </source>
</evidence>
<dbReference type="HAMAP" id="MF_01815">
    <property type="entry name" value="FabH"/>
    <property type="match status" value="1"/>
</dbReference>
<dbReference type="EC" id="2.3.1.180" evidence="14"/>
<keyword evidence="18" id="KW-1185">Reference proteome</keyword>
<dbReference type="Pfam" id="PF08545">
    <property type="entry name" value="ACP_syn_III"/>
    <property type="match status" value="1"/>
</dbReference>
<reference evidence="17 18" key="1">
    <citation type="submission" date="2020-01" db="EMBL/GenBank/DDBJ databases">
        <title>Anaeroalcalibacter tamaniensis gen. nov., sp. nov., moderately halophilic strictly anaerobic fermenter bacterium from mud volcano of Taman peninsula.</title>
        <authorList>
            <person name="Frolova A."/>
            <person name="Merkel A.Y."/>
            <person name="Slobodkin A.I."/>
        </authorList>
    </citation>
    <scope>NUCLEOTIDE SEQUENCE [LARGE SCALE GENOMIC DNA]</scope>
    <source>
        <strain evidence="17 18">F-3ap</strain>
    </source>
</reference>
<keyword evidence="4 14" id="KW-0444">Lipid biosynthesis</keyword>
<accession>A0A7X5KPG5</accession>
<evidence type="ECO:0000313" key="18">
    <source>
        <dbReference type="Proteomes" id="UP000461585"/>
    </source>
</evidence>
<comment type="catalytic activity">
    <reaction evidence="10">
        <text>malonyl-[ACP] + acetyl-CoA + H(+) = 3-oxobutanoyl-[ACP] + CO2 + CoA</text>
        <dbReference type="Rhea" id="RHEA:12080"/>
        <dbReference type="Rhea" id="RHEA-COMP:9623"/>
        <dbReference type="Rhea" id="RHEA-COMP:9625"/>
        <dbReference type="ChEBI" id="CHEBI:15378"/>
        <dbReference type="ChEBI" id="CHEBI:16526"/>
        <dbReference type="ChEBI" id="CHEBI:57287"/>
        <dbReference type="ChEBI" id="CHEBI:57288"/>
        <dbReference type="ChEBI" id="CHEBI:78449"/>
        <dbReference type="ChEBI" id="CHEBI:78450"/>
        <dbReference type="EC" id="2.3.1.180"/>
    </reaction>
    <physiologicalReaction direction="left-to-right" evidence="10">
        <dbReference type="Rhea" id="RHEA:12081"/>
    </physiologicalReaction>
</comment>
<dbReference type="GO" id="GO:0033818">
    <property type="term" value="F:beta-ketoacyl-acyl-carrier-protein synthase III activity"/>
    <property type="evidence" value="ECO:0007669"/>
    <property type="project" value="UniProtKB-UniRule"/>
</dbReference>
<evidence type="ECO:0000259" key="16">
    <source>
        <dbReference type="Pfam" id="PF08545"/>
    </source>
</evidence>
<keyword evidence="5 14" id="KW-0808">Transferase</keyword>
<keyword evidence="14" id="KW-0511">Multifunctional enzyme</keyword>
<dbReference type="UniPathway" id="UPA00094"/>
<evidence type="ECO:0000256" key="6">
    <source>
        <dbReference type="ARBA" id="ARBA00022832"/>
    </source>
</evidence>
<comment type="domain">
    <text evidence="14">The last Arg residue of the ACP-binding site is essential for the weak association between ACP/AcpP and FabH.</text>
</comment>
<dbReference type="GO" id="GO:0004315">
    <property type="term" value="F:3-oxoacyl-[acyl-carrier-protein] synthase activity"/>
    <property type="evidence" value="ECO:0007669"/>
    <property type="project" value="InterPro"/>
</dbReference>
<sequence>MTFAKITGTGRYLPDTVLTNEALAAYVDTSDEWIHSRTGIRQRMIAVDEKTYQMAAKAGLQALEAAGVGPEELDLVVVATVSSEYSMPSIACLVQGEIGADKAMCFDINAACSGFVYSLDIAAQYIQSGKYQKALLVGVEKLSQLVDWEDRGTCVLFGDGAGAVVLEASETPGVQDVLCKAIGKDYDVLVSKIRHNDTPFYRQEEEHTLRMDGREVFQFAVKKVPECIEELMGRNQAAPEDVDVYMLHQANERIISKIAKTLRQDPEKFYVNIDKYGNTSAATIPIGLDELWRSGALEGKKAVVAGFGAGLTYAAALIQF</sequence>
<comment type="catalytic activity">
    <reaction evidence="11">
        <text>(2S)-2-methylbutanoyl-CoA + malonyl-[ACP] + H(+) = (4S)-4-methyl-3-oxohexanoyl-[ACP] + CO2 + CoA</text>
        <dbReference type="Rhea" id="RHEA:42276"/>
        <dbReference type="Rhea" id="RHEA-COMP:9623"/>
        <dbReference type="Rhea" id="RHEA-COMP:17148"/>
        <dbReference type="ChEBI" id="CHEBI:15378"/>
        <dbReference type="ChEBI" id="CHEBI:16526"/>
        <dbReference type="ChEBI" id="CHEBI:57287"/>
        <dbReference type="ChEBI" id="CHEBI:78449"/>
        <dbReference type="ChEBI" id="CHEBI:88166"/>
        <dbReference type="ChEBI" id="CHEBI:167462"/>
        <dbReference type="EC" id="2.3.1.300"/>
    </reaction>
    <physiologicalReaction direction="left-to-right" evidence="11">
        <dbReference type="Rhea" id="RHEA:42277"/>
    </physiologicalReaction>
</comment>
<evidence type="ECO:0000256" key="9">
    <source>
        <dbReference type="ARBA" id="ARBA00023315"/>
    </source>
</evidence>
<evidence type="ECO:0000256" key="4">
    <source>
        <dbReference type="ARBA" id="ARBA00022516"/>
    </source>
</evidence>
<comment type="subcellular location">
    <subcellularLocation>
        <location evidence="14">Cytoplasm</location>
    </subcellularLocation>
</comment>
<dbReference type="Pfam" id="PF08541">
    <property type="entry name" value="ACP_syn_III_C"/>
    <property type="match status" value="1"/>
</dbReference>
<comment type="caution">
    <text evidence="17">The sequence shown here is derived from an EMBL/GenBank/DDBJ whole genome shotgun (WGS) entry which is preliminary data.</text>
</comment>
<dbReference type="NCBIfam" id="TIGR00747">
    <property type="entry name" value="fabH"/>
    <property type="match status" value="1"/>
</dbReference>
<name>A0A7X5KPG5_9FIRM</name>
<feature type="active site" evidence="14">
    <location>
        <position position="248"/>
    </location>
</feature>
<feature type="region of interest" description="ACP-binding" evidence="14">
    <location>
        <begin position="249"/>
        <end position="253"/>
    </location>
</feature>
<evidence type="ECO:0000256" key="7">
    <source>
        <dbReference type="ARBA" id="ARBA00023098"/>
    </source>
</evidence>
<dbReference type="PANTHER" id="PTHR43091:SF2">
    <property type="entry name" value="BETA-KETOACYL-[ACYL-CARRIER-PROTEIN] SYNTHASE III 2"/>
    <property type="match status" value="1"/>
</dbReference>
<comment type="catalytic activity">
    <reaction evidence="13">
        <text>3-methylbutanoyl-CoA + malonyl-[ACP] + H(+) = 5-methyl-3-oxohexanoyl-[ACP] + CO2 + CoA</text>
        <dbReference type="Rhea" id="RHEA:42272"/>
        <dbReference type="Rhea" id="RHEA-COMP:9623"/>
        <dbReference type="Rhea" id="RHEA-COMP:9941"/>
        <dbReference type="ChEBI" id="CHEBI:15378"/>
        <dbReference type="ChEBI" id="CHEBI:16526"/>
        <dbReference type="ChEBI" id="CHEBI:57287"/>
        <dbReference type="ChEBI" id="CHEBI:57345"/>
        <dbReference type="ChEBI" id="CHEBI:78449"/>
        <dbReference type="ChEBI" id="CHEBI:78822"/>
        <dbReference type="EC" id="2.3.1.300"/>
    </reaction>
    <physiologicalReaction direction="left-to-right" evidence="13">
        <dbReference type="Rhea" id="RHEA:42273"/>
    </physiologicalReaction>
</comment>
<evidence type="ECO:0000259" key="15">
    <source>
        <dbReference type="Pfam" id="PF08541"/>
    </source>
</evidence>
<keyword evidence="3 14" id="KW-0963">Cytoplasm</keyword>
<evidence type="ECO:0000256" key="12">
    <source>
        <dbReference type="ARBA" id="ARBA00052467"/>
    </source>
</evidence>
<keyword evidence="7 14" id="KW-0443">Lipid metabolism</keyword>
<gene>
    <name evidence="14" type="primary">fabH</name>
    <name evidence="17" type="ORF">GXN74_10000</name>
</gene>
<feature type="domain" description="Beta-ketoacyl-[acyl-carrier-protein] synthase III C-terminal" evidence="15">
    <location>
        <begin position="234"/>
        <end position="319"/>
    </location>
</feature>
<dbReference type="RefSeq" id="WP_162370796.1">
    <property type="nucleotide sequence ID" value="NZ_JAAEEH010000027.1"/>
</dbReference>
<comment type="subunit">
    <text evidence="14">Homodimer.</text>
</comment>
<keyword evidence="6 14" id="KW-0276">Fatty acid metabolism</keyword>
<proteinExistence type="inferred from homology"/>
<dbReference type="AlphaFoldDB" id="A0A7X5KPG5"/>
<comment type="pathway">
    <text evidence="1 14">Lipid metabolism; fatty acid biosynthesis.</text>
</comment>
<feature type="active site" evidence="14">
    <location>
        <position position="278"/>
    </location>
</feature>
<evidence type="ECO:0000256" key="13">
    <source>
        <dbReference type="ARBA" id="ARBA00052985"/>
    </source>
</evidence>
<dbReference type="NCBIfam" id="NF006829">
    <property type="entry name" value="PRK09352.1"/>
    <property type="match status" value="1"/>
</dbReference>
<evidence type="ECO:0000256" key="11">
    <source>
        <dbReference type="ARBA" id="ARBA00052407"/>
    </source>
</evidence>
<protein>
    <recommendedName>
        <fullName evidence="14">Beta-ketoacyl-[acyl-carrier-protein] synthase III</fullName>
        <shortName evidence="14">Beta-ketoacyl-ACP synthase III</shortName>
        <shortName evidence="14">KAS III</shortName>
        <ecNumber evidence="14">2.3.1.180</ecNumber>
    </recommendedName>
    <alternativeName>
        <fullName evidence="14">3-oxoacyl-[acyl-carrier-protein] synthase 3</fullName>
    </alternativeName>
    <alternativeName>
        <fullName evidence="14">3-oxoacyl-[acyl-carrier-protein] synthase III</fullName>
    </alternativeName>
</protein>
<dbReference type="Proteomes" id="UP000461585">
    <property type="component" value="Unassembled WGS sequence"/>
</dbReference>
<dbReference type="InterPro" id="IPR016039">
    <property type="entry name" value="Thiolase-like"/>
</dbReference>
<feature type="active site" evidence="14">
    <location>
        <position position="112"/>
    </location>
</feature>
<dbReference type="PANTHER" id="PTHR43091">
    <property type="entry name" value="3-OXOACYL-[ACYL-CARRIER-PROTEIN] SYNTHASE"/>
    <property type="match status" value="1"/>
</dbReference>
<keyword evidence="8 14" id="KW-0275">Fatty acid biosynthesis</keyword>
<comment type="function">
    <text evidence="14">Catalyzes the condensation reaction of fatty acid synthesis by the addition to an acyl acceptor of two carbons from malonyl-ACP. Catalyzes the first condensation reaction which initiates fatty acid synthesis and may therefore play a role in governing the total rate of fatty acid production. Possesses both acetoacetyl-ACP synthase and acetyl transacylase activities. Its substrate specificity determines the biosynthesis of branched-chain and/or straight-chain of fatty acids.</text>
</comment>
<dbReference type="CDD" id="cd00830">
    <property type="entry name" value="KAS_III"/>
    <property type="match status" value="1"/>
</dbReference>
<dbReference type="EMBL" id="JAAEEH010000027">
    <property type="protein sequence ID" value="NDL68072.1"/>
    <property type="molecule type" value="Genomic_DNA"/>
</dbReference>